<dbReference type="InterPro" id="IPR027370">
    <property type="entry name" value="Znf-RING_euk"/>
</dbReference>
<dbReference type="GO" id="GO:0003677">
    <property type="term" value="F:DNA binding"/>
    <property type="evidence" value="ECO:0007669"/>
    <property type="project" value="UniProtKB-KW"/>
</dbReference>
<dbReference type="SMART" id="SM00184">
    <property type="entry name" value="RING"/>
    <property type="match status" value="2"/>
</dbReference>
<keyword evidence="11 13" id="KW-0539">Nucleus</keyword>
<keyword evidence="4" id="KW-0808">Transferase</keyword>
<dbReference type="PROSITE" id="PS01359">
    <property type="entry name" value="ZF_PHD_1"/>
    <property type="match status" value="1"/>
</dbReference>
<dbReference type="PROSITE" id="PS51015">
    <property type="entry name" value="YDG"/>
    <property type="match status" value="1"/>
</dbReference>
<dbReference type="SMART" id="SM00466">
    <property type="entry name" value="SRA"/>
    <property type="match status" value="1"/>
</dbReference>
<dbReference type="InterPro" id="IPR013083">
    <property type="entry name" value="Znf_RING/FYVE/PHD"/>
</dbReference>
<dbReference type="SMART" id="SM00249">
    <property type="entry name" value="PHD"/>
    <property type="match status" value="1"/>
</dbReference>
<sequence length="741" mass="82590">MANTTPQLPLDADGACMLCKVKPTEEATLTCAMCATPWHVDCLSVLPETMSSAISFECPDCSGEGLDGGPAPLDLEKQVLFTKIREIEADVSLSEREKARRRQELLSGNVNGESGDVKEEKENDVLGVLGESFKCCYCMELPERPVTTPCGHNFCLKCFEKWMKQGKRNCAKCRCSIPAKMASQPRINSALVSAIRMAKLSRSISSGGTQQVYRFLHNQDRPDRAFTTERAQKAGMANAASGRIFVTVPKDHFGPIPAESDPERNQGVLVGETWDLRMDVRQWGVHYPPVAGIAGQAHYGAQSVVISGGYEDDEDNGECGGRDLSGNKRTNKAQSFDQEFQGQNQSLRVSCEKGYPVRVVRSEKDKRSSYAPEKGYRYDGVYRIEKCWRKAGKQGFKVCRYLFVRCDNEPAPWTSDEHGDRPRELPVISELKGAVDVTQRKESPSWDYDEVASCWKWKRPPPHSEEKVVSINPKDRENGMKVIRRAQAVSMRERLLKGFCCLICKNVMNQPLTTPCAHNFCKPCLENQFAGQTFSKERVCHNGRKLRSQKNILNCPACPTDISEFLQNPQVNREIKDVIERLQSEIAMEEELKGSNTTLEETNAGEEKNDTLPGEIKEVIEKLQSEIAKEEEHKDSNTTSEEINAGEEKNDDTLPGADVGKKSNEQTEGQLGKSITLKRKGSSSSLSNEKEEINKKAKVDNGDESVLSSEEKKPDGESNNVLQASVTKRGRGRPRKGEPKC</sequence>
<dbReference type="Gene3D" id="2.30.280.10">
    <property type="entry name" value="SRA-YDG"/>
    <property type="match status" value="1"/>
</dbReference>
<dbReference type="Proteomes" id="UP000325081">
    <property type="component" value="Unassembled WGS sequence"/>
</dbReference>
<dbReference type="InterPro" id="IPR036987">
    <property type="entry name" value="SRA-YDG_sf"/>
</dbReference>
<evidence type="ECO:0000259" key="15">
    <source>
        <dbReference type="PROSITE" id="PS50089"/>
    </source>
</evidence>
<dbReference type="Pfam" id="PF00097">
    <property type="entry name" value="zf-C3HC4"/>
    <property type="match status" value="1"/>
</dbReference>
<dbReference type="InterPro" id="IPR001965">
    <property type="entry name" value="Znf_PHD"/>
</dbReference>
<dbReference type="InterPro" id="IPR011011">
    <property type="entry name" value="Znf_FYVE_PHD"/>
</dbReference>
<dbReference type="SUPFAM" id="SSF88697">
    <property type="entry name" value="PUA domain-like"/>
    <property type="match status" value="1"/>
</dbReference>
<feature type="compositionally biased region" description="Basic and acidic residues" evidence="14">
    <location>
        <begin position="688"/>
        <end position="701"/>
    </location>
</feature>
<keyword evidence="6 12" id="KW-0863">Zinc-finger</keyword>
<evidence type="ECO:0000256" key="11">
    <source>
        <dbReference type="ARBA" id="ARBA00023242"/>
    </source>
</evidence>
<dbReference type="InterPro" id="IPR003105">
    <property type="entry name" value="SRA_YDG"/>
</dbReference>
<evidence type="ECO:0000313" key="17">
    <source>
        <dbReference type="EMBL" id="GER48548.1"/>
    </source>
</evidence>
<evidence type="ECO:0000256" key="12">
    <source>
        <dbReference type="PROSITE-ProRule" id="PRU00175"/>
    </source>
</evidence>
<keyword evidence="18" id="KW-1185">Reference proteome</keyword>
<dbReference type="Pfam" id="PF13445">
    <property type="entry name" value="zf-RING_UBOX"/>
    <property type="match status" value="1"/>
</dbReference>
<evidence type="ECO:0000256" key="3">
    <source>
        <dbReference type="ARBA" id="ARBA00012483"/>
    </source>
</evidence>
<dbReference type="PROSITE" id="PS50089">
    <property type="entry name" value="ZF_RING_2"/>
    <property type="match status" value="2"/>
</dbReference>
<dbReference type="InterPro" id="IPR001841">
    <property type="entry name" value="Znf_RING"/>
</dbReference>
<dbReference type="FunFam" id="3.30.40.10:FF:000472">
    <property type="entry name" value="E3 ubiquitin-protein ligase ORTHRUS 2"/>
    <property type="match status" value="1"/>
</dbReference>
<organism evidence="17 18">
    <name type="scientific">Striga asiatica</name>
    <name type="common">Asiatic witchweed</name>
    <name type="synonym">Buchnera asiatica</name>
    <dbReference type="NCBI Taxonomy" id="4170"/>
    <lineage>
        <taxon>Eukaryota</taxon>
        <taxon>Viridiplantae</taxon>
        <taxon>Streptophyta</taxon>
        <taxon>Embryophyta</taxon>
        <taxon>Tracheophyta</taxon>
        <taxon>Spermatophyta</taxon>
        <taxon>Magnoliopsida</taxon>
        <taxon>eudicotyledons</taxon>
        <taxon>Gunneridae</taxon>
        <taxon>Pentapetalae</taxon>
        <taxon>asterids</taxon>
        <taxon>lamiids</taxon>
        <taxon>Lamiales</taxon>
        <taxon>Orobanchaceae</taxon>
        <taxon>Buchnereae</taxon>
        <taxon>Striga</taxon>
    </lineage>
</organism>
<evidence type="ECO:0000256" key="6">
    <source>
        <dbReference type="ARBA" id="ARBA00022771"/>
    </source>
</evidence>
<dbReference type="GO" id="GO:0005634">
    <property type="term" value="C:nucleus"/>
    <property type="evidence" value="ECO:0007669"/>
    <property type="project" value="UniProtKB-SubCell"/>
</dbReference>
<evidence type="ECO:0000256" key="2">
    <source>
        <dbReference type="ARBA" id="ARBA00004906"/>
    </source>
</evidence>
<dbReference type="PANTHER" id="PTHR14140">
    <property type="entry name" value="E3 UBIQUITIN-PROTEIN LIGASE UHRF-RELATED"/>
    <property type="match status" value="1"/>
</dbReference>
<keyword evidence="8" id="KW-0862">Zinc</keyword>
<dbReference type="Gene3D" id="3.30.40.10">
    <property type="entry name" value="Zinc/RING finger domain, C3HC4 (zinc finger)"/>
    <property type="match status" value="3"/>
</dbReference>
<feature type="domain" description="RING-type" evidence="15">
    <location>
        <begin position="135"/>
        <end position="174"/>
    </location>
</feature>
<evidence type="ECO:0000256" key="1">
    <source>
        <dbReference type="ARBA" id="ARBA00000900"/>
    </source>
</evidence>
<name>A0A5A7QUH3_STRAF</name>
<dbReference type="InterPro" id="IPR047498">
    <property type="entry name" value="RING-HC_ORTHRUS_rpt1"/>
</dbReference>
<dbReference type="GO" id="GO:0008270">
    <property type="term" value="F:zinc ion binding"/>
    <property type="evidence" value="ECO:0007669"/>
    <property type="project" value="UniProtKB-KW"/>
</dbReference>
<dbReference type="InterPro" id="IPR019786">
    <property type="entry name" value="Zinc_finger_PHD-type_CS"/>
</dbReference>
<dbReference type="InterPro" id="IPR018957">
    <property type="entry name" value="Znf_C3HC4_RING-type"/>
</dbReference>
<keyword evidence="5" id="KW-0479">Metal-binding</keyword>
<dbReference type="GO" id="GO:0016567">
    <property type="term" value="P:protein ubiquitination"/>
    <property type="evidence" value="ECO:0007669"/>
    <property type="project" value="UniProtKB-UniPathway"/>
</dbReference>
<comment type="catalytic activity">
    <reaction evidence="1">
        <text>S-ubiquitinyl-[E2 ubiquitin-conjugating enzyme]-L-cysteine + [acceptor protein]-L-lysine = [E2 ubiquitin-conjugating enzyme]-L-cysteine + N(6)-ubiquitinyl-[acceptor protein]-L-lysine.</text>
        <dbReference type="EC" id="2.3.2.27"/>
    </reaction>
</comment>
<evidence type="ECO:0000256" key="14">
    <source>
        <dbReference type="SAM" id="MobiDB-lite"/>
    </source>
</evidence>
<feature type="domain" description="RING-type" evidence="15">
    <location>
        <begin position="501"/>
        <end position="558"/>
    </location>
</feature>
<feature type="compositionally biased region" description="Polar residues" evidence="14">
    <location>
        <begin position="717"/>
        <end position="726"/>
    </location>
</feature>
<keyword evidence="9" id="KW-0156">Chromatin regulator</keyword>
<dbReference type="GO" id="GO:0044027">
    <property type="term" value="P:negative regulation of gene expression via chromosomal CpG island methylation"/>
    <property type="evidence" value="ECO:0007669"/>
    <property type="project" value="TreeGrafter"/>
</dbReference>
<accession>A0A5A7QUH3</accession>
<feature type="region of interest" description="Disordered" evidence="14">
    <location>
        <begin position="589"/>
        <end position="615"/>
    </location>
</feature>
<comment type="caution">
    <text evidence="17">The sequence shown here is derived from an EMBL/GenBank/DDBJ whole genome shotgun (WGS) entry which is preliminary data.</text>
</comment>
<evidence type="ECO:0000256" key="13">
    <source>
        <dbReference type="PROSITE-ProRule" id="PRU00358"/>
    </source>
</evidence>
<keyword evidence="7" id="KW-0833">Ubl conjugation pathway</keyword>
<evidence type="ECO:0000256" key="8">
    <source>
        <dbReference type="ARBA" id="ARBA00022833"/>
    </source>
</evidence>
<feature type="region of interest" description="Disordered" evidence="14">
    <location>
        <begin position="310"/>
        <end position="329"/>
    </location>
</feature>
<evidence type="ECO:0000256" key="9">
    <source>
        <dbReference type="ARBA" id="ARBA00022853"/>
    </source>
</evidence>
<evidence type="ECO:0000256" key="4">
    <source>
        <dbReference type="ARBA" id="ARBA00022679"/>
    </source>
</evidence>
<dbReference type="InterPro" id="IPR045134">
    <property type="entry name" value="UHRF1/2-like"/>
</dbReference>
<dbReference type="OrthoDB" id="2270193at2759"/>
<dbReference type="UniPathway" id="UPA00143"/>
<proteinExistence type="predicted"/>
<comment type="subcellular location">
    <subcellularLocation>
        <location evidence="13">Nucleus</location>
    </subcellularLocation>
</comment>
<dbReference type="AlphaFoldDB" id="A0A5A7QUH3"/>
<evidence type="ECO:0000313" key="18">
    <source>
        <dbReference type="Proteomes" id="UP000325081"/>
    </source>
</evidence>
<evidence type="ECO:0000256" key="5">
    <source>
        <dbReference type="ARBA" id="ARBA00022723"/>
    </source>
</evidence>
<keyword evidence="10" id="KW-0238">DNA-binding</keyword>
<dbReference type="InterPro" id="IPR015947">
    <property type="entry name" value="PUA-like_sf"/>
</dbReference>
<dbReference type="GO" id="GO:0061630">
    <property type="term" value="F:ubiquitin protein ligase activity"/>
    <property type="evidence" value="ECO:0007669"/>
    <property type="project" value="UniProtKB-EC"/>
</dbReference>
<dbReference type="EMBL" id="BKCP01008292">
    <property type="protein sequence ID" value="GER48548.1"/>
    <property type="molecule type" value="Genomic_DNA"/>
</dbReference>
<reference evidence="18" key="1">
    <citation type="journal article" date="2019" name="Curr. Biol.">
        <title>Genome Sequence of Striga asiatica Provides Insight into the Evolution of Plant Parasitism.</title>
        <authorList>
            <person name="Yoshida S."/>
            <person name="Kim S."/>
            <person name="Wafula E.K."/>
            <person name="Tanskanen J."/>
            <person name="Kim Y.M."/>
            <person name="Honaas L."/>
            <person name="Yang Z."/>
            <person name="Spallek T."/>
            <person name="Conn C.E."/>
            <person name="Ichihashi Y."/>
            <person name="Cheong K."/>
            <person name="Cui S."/>
            <person name="Der J.P."/>
            <person name="Gundlach H."/>
            <person name="Jiao Y."/>
            <person name="Hori C."/>
            <person name="Ishida J.K."/>
            <person name="Kasahara H."/>
            <person name="Kiba T."/>
            <person name="Kim M.S."/>
            <person name="Koo N."/>
            <person name="Laohavisit A."/>
            <person name="Lee Y.H."/>
            <person name="Lumba S."/>
            <person name="McCourt P."/>
            <person name="Mortimer J.C."/>
            <person name="Mutuku J.M."/>
            <person name="Nomura T."/>
            <person name="Sasaki-Sekimoto Y."/>
            <person name="Seto Y."/>
            <person name="Wang Y."/>
            <person name="Wakatake T."/>
            <person name="Sakakibara H."/>
            <person name="Demura T."/>
            <person name="Yamaguchi S."/>
            <person name="Yoneyama K."/>
            <person name="Manabe R.I."/>
            <person name="Nelson D.C."/>
            <person name="Schulman A.H."/>
            <person name="Timko M.P."/>
            <person name="dePamphilis C.W."/>
            <person name="Choi D."/>
            <person name="Shirasu K."/>
        </authorList>
    </citation>
    <scope>NUCLEOTIDE SEQUENCE [LARGE SCALE GENOMIC DNA]</scope>
    <source>
        <strain evidence="18">cv. UVA1</strain>
    </source>
</reference>
<dbReference type="CDD" id="cd23138">
    <property type="entry name" value="RING-HC_ORTHRUS_rpt1"/>
    <property type="match status" value="1"/>
</dbReference>
<dbReference type="FunFam" id="2.30.280.10:FF:000002">
    <property type="entry name" value="E3 ubiquitin-protein ligase ORTHRUS 2"/>
    <property type="match status" value="1"/>
</dbReference>
<feature type="region of interest" description="Disordered" evidence="14">
    <location>
        <begin position="627"/>
        <end position="741"/>
    </location>
</feature>
<dbReference type="SUPFAM" id="SSF57903">
    <property type="entry name" value="FYVE/PHD zinc finger"/>
    <property type="match status" value="1"/>
</dbReference>
<comment type="pathway">
    <text evidence="2">Protein modification; protein ubiquitination.</text>
</comment>
<feature type="compositionally biased region" description="Basic and acidic residues" evidence="14">
    <location>
        <begin position="605"/>
        <end position="615"/>
    </location>
</feature>
<dbReference type="EC" id="2.3.2.27" evidence="3"/>
<evidence type="ECO:0000256" key="7">
    <source>
        <dbReference type="ARBA" id="ARBA00022786"/>
    </source>
</evidence>
<dbReference type="PANTHER" id="PTHR14140:SF27">
    <property type="entry name" value="OS04G0289800 PROTEIN"/>
    <property type="match status" value="1"/>
</dbReference>
<dbReference type="SUPFAM" id="SSF57850">
    <property type="entry name" value="RING/U-box"/>
    <property type="match status" value="2"/>
</dbReference>
<evidence type="ECO:0000256" key="10">
    <source>
        <dbReference type="ARBA" id="ARBA00023125"/>
    </source>
</evidence>
<evidence type="ECO:0000259" key="16">
    <source>
        <dbReference type="PROSITE" id="PS51015"/>
    </source>
</evidence>
<protein>
    <recommendedName>
        <fullName evidence="3">RING-type E3 ubiquitin transferase</fullName>
        <ecNumber evidence="3">2.3.2.27</ecNumber>
    </recommendedName>
</protein>
<feature type="compositionally biased region" description="Basic and acidic residues" evidence="14">
    <location>
        <begin position="627"/>
        <end position="636"/>
    </location>
</feature>
<dbReference type="Pfam" id="PF02182">
    <property type="entry name" value="SAD_SRA"/>
    <property type="match status" value="1"/>
</dbReference>
<gene>
    <name evidence="17" type="ORF">STAS_25718</name>
</gene>
<dbReference type="InterPro" id="IPR017907">
    <property type="entry name" value="Znf_RING_CS"/>
</dbReference>
<dbReference type="PROSITE" id="PS00518">
    <property type="entry name" value="ZF_RING_1"/>
    <property type="match status" value="1"/>
</dbReference>
<feature type="domain" description="YDG" evidence="16">
    <location>
        <begin position="263"/>
        <end position="405"/>
    </location>
</feature>